<name>A0ABS9V0K2_9BACT</name>
<protein>
    <submittedName>
        <fullName evidence="1">Uncharacterized protein</fullName>
    </submittedName>
</protein>
<proteinExistence type="predicted"/>
<reference evidence="1" key="1">
    <citation type="submission" date="2022-03" db="EMBL/GenBank/DDBJ databases">
        <title>De novo assembled genomes of Belliella spp. (Cyclobacteriaceae) strains.</title>
        <authorList>
            <person name="Szabo A."/>
            <person name="Korponai K."/>
            <person name="Felfoldi T."/>
        </authorList>
    </citation>
    <scope>NUCLEOTIDE SEQUENCE</scope>
    <source>
        <strain evidence="1">DSM 111904</strain>
    </source>
</reference>
<dbReference type="Proteomes" id="UP001165489">
    <property type="component" value="Unassembled WGS sequence"/>
</dbReference>
<sequence length="86" mass="9924">MKRTGNVLKSIMLVSYQNKEKYVSKIKNHLCTLKINTERNEDLLIIKKNDCTVASGNYAEAIVLKPKDFYKVPITATEYSQKQLEK</sequence>
<comment type="caution">
    <text evidence="1">The sequence shown here is derived from an EMBL/GenBank/DDBJ whole genome shotgun (WGS) entry which is preliminary data.</text>
</comment>
<gene>
    <name evidence="1" type="ORF">MM239_11060</name>
</gene>
<dbReference type="EMBL" id="JAKZGP010000026">
    <property type="protein sequence ID" value="MCH7409934.1"/>
    <property type="molecule type" value="Genomic_DNA"/>
</dbReference>
<evidence type="ECO:0000313" key="2">
    <source>
        <dbReference type="Proteomes" id="UP001165489"/>
    </source>
</evidence>
<keyword evidence="2" id="KW-1185">Reference proteome</keyword>
<accession>A0ABS9V0K2</accession>
<evidence type="ECO:0000313" key="1">
    <source>
        <dbReference type="EMBL" id="MCH7409934.1"/>
    </source>
</evidence>
<organism evidence="1 2">
    <name type="scientific">Belliella filtrata</name>
    <dbReference type="NCBI Taxonomy" id="2923435"/>
    <lineage>
        <taxon>Bacteria</taxon>
        <taxon>Pseudomonadati</taxon>
        <taxon>Bacteroidota</taxon>
        <taxon>Cytophagia</taxon>
        <taxon>Cytophagales</taxon>
        <taxon>Cyclobacteriaceae</taxon>
        <taxon>Belliella</taxon>
    </lineage>
</organism>
<dbReference type="RefSeq" id="WP_241348304.1">
    <property type="nucleotide sequence ID" value="NZ_JAKZGP010000026.1"/>
</dbReference>